<dbReference type="InterPro" id="IPR038717">
    <property type="entry name" value="Tc1-like_DDE_dom"/>
</dbReference>
<dbReference type="PANTHER" id="PTHR46564:SF1">
    <property type="entry name" value="TRANSPOSASE"/>
    <property type="match status" value="1"/>
</dbReference>
<keyword evidence="3" id="KW-1185">Reference proteome</keyword>
<dbReference type="GO" id="GO:0003676">
    <property type="term" value="F:nucleic acid binding"/>
    <property type="evidence" value="ECO:0007669"/>
    <property type="project" value="InterPro"/>
</dbReference>
<dbReference type="Gene3D" id="3.30.420.10">
    <property type="entry name" value="Ribonuclease H-like superfamily/Ribonuclease H"/>
    <property type="match status" value="1"/>
</dbReference>
<gene>
    <name evidence="2" type="ORF">BEN47_19705</name>
</gene>
<dbReference type="PANTHER" id="PTHR46564">
    <property type="entry name" value="TRANSPOSASE"/>
    <property type="match status" value="1"/>
</dbReference>
<protein>
    <recommendedName>
        <fullName evidence="1">Tc1-like transposase DDE domain-containing protein</fullName>
    </recommendedName>
</protein>
<sequence length="192" mass="21939">MAQDPEDYADKAQRLAALQQVEKAGHIDLYYGDESGFCLTSALPYGWQFPGEQVATQPRHSQRFNVLGFYNATTNDLHTAAREGSLDAAFVIDALDAWAATRTRPTVLVLDNAKIHHAAAFQARLAAWEDQDVYVFYLPAYSPHLNKIETLWRKIKYEWLRPEAYLTFKTLKTAVWHILDRVGQQYTIQFAT</sequence>
<dbReference type="STRING" id="1908237.BEN47_19705"/>
<dbReference type="NCBIfam" id="NF033545">
    <property type="entry name" value="transpos_IS630"/>
    <property type="match status" value="1"/>
</dbReference>
<dbReference type="SUPFAM" id="SSF53098">
    <property type="entry name" value="Ribonuclease H-like"/>
    <property type="match status" value="1"/>
</dbReference>
<evidence type="ECO:0000313" key="2">
    <source>
        <dbReference type="EMBL" id="OGX89467.1"/>
    </source>
</evidence>
<dbReference type="InterPro" id="IPR012337">
    <property type="entry name" value="RNaseH-like_sf"/>
</dbReference>
<organism evidence="2 3">
    <name type="scientific">Hymenobacter lapidarius</name>
    <dbReference type="NCBI Taxonomy" id="1908237"/>
    <lineage>
        <taxon>Bacteria</taxon>
        <taxon>Pseudomonadati</taxon>
        <taxon>Bacteroidota</taxon>
        <taxon>Cytophagia</taxon>
        <taxon>Cytophagales</taxon>
        <taxon>Hymenobacteraceae</taxon>
        <taxon>Hymenobacter</taxon>
    </lineage>
</organism>
<feature type="domain" description="Tc1-like transposase DDE" evidence="1">
    <location>
        <begin position="28"/>
        <end position="172"/>
    </location>
</feature>
<dbReference type="InterPro" id="IPR036397">
    <property type="entry name" value="RNaseH_sf"/>
</dbReference>
<dbReference type="AlphaFoldDB" id="A0A1G1TF15"/>
<accession>A0A1G1TF15</accession>
<dbReference type="Proteomes" id="UP000176294">
    <property type="component" value="Unassembled WGS sequence"/>
</dbReference>
<evidence type="ECO:0000313" key="3">
    <source>
        <dbReference type="Proteomes" id="UP000176294"/>
    </source>
</evidence>
<comment type="caution">
    <text evidence="2">The sequence shown here is derived from an EMBL/GenBank/DDBJ whole genome shotgun (WGS) entry which is preliminary data.</text>
</comment>
<dbReference type="Pfam" id="PF13358">
    <property type="entry name" value="DDE_3"/>
    <property type="match status" value="1"/>
</dbReference>
<reference evidence="2 3" key="1">
    <citation type="submission" date="2016-08" db="EMBL/GenBank/DDBJ databases">
        <title>Hymenobacter coccineus sp. nov., Hymenobacter lapidarius sp. nov. and Hymenobacter glacialis sp. nov., isolated from Antarctic soil.</title>
        <authorList>
            <person name="Sedlacek I."/>
            <person name="Kralova S."/>
            <person name="Kyrova K."/>
            <person name="Maslanova I."/>
            <person name="Stankova E."/>
            <person name="Vrbovska V."/>
            <person name="Nemec M."/>
            <person name="Bartak M."/>
            <person name="Svec P."/>
            <person name="Busse H.-J."/>
            <person name="Pantucek R."/>
        </authorList>
    </citation>
    <scope>NUCLEOTIDE SEQUENCE [LARGE SCALE GENOMIC DNA]</scope>
    <source>
        <strain evidence="2 3">CCM 8643</strain>
    </source>
</reference>
<proteinExistence type="predicted"/>
<name>A0A1G1TF15_9BACT</name>
<evidence type="ECO:0000259" key="1">
    <source>
        <dbReference type="Pfam" id="PF13358"/>
    </source>
</evidence>
<dbReference type="EMBL" id="MDZB01000019">
    <property type="protein sequence ID" value="OGX89467.1"/>
    <property type="molecule type" value="Genomic_DNA"/>
</dbReference>
<dbReference type="InterPro" id="IPR047655">
    <property type="entry name" value="Transpos_IS630-like"/>
</dbReference>